<dbReference type="InterPro" id="IPR029510">
    <property type="entry name" value="Ald_DH_CS_GLU"/>
</dbReference>
<dbReference type="PANTHER" id="PTHR43570">
    <property type="entry name" value="ALDEHYDE DEHYDROGENASE"/>
    <property type="match status" value="1"/>
</dbReference>
<dbReference type="FunFam" id="3.40.605.10:FF:000004">
    <property type="entry name" value="Aldehyde dehydrogenase"/>
    <property type="match status" value="1"/>
</dbReference>
<keyword evidence="3" id="KW-0520">NAD</keyword>
<evidence type="ECO:0000256" key="7">
    <source>
        <dbReference type="SAM" id="Phobius"/>
    </source>
</evidence>
<dbReference type="OrthoDB" id="440325at2759"/>
<dbReference type="Pfam" id="PF00171">
    <property type="entry name" value="Aldedh"/>
    <property type="match status" value="1"/>
</dbReference>
<feature type="region of interest" description="Disordered" evidence="6">
    <location>
        <begin position="1"/>
        <end position="20"/>
    </location>
</feature>
<keyword evidence="7" id="KW-0812">Transmembrane</keyword>
<dbReference type="GO" id="GO:0006081">
    <property type="term" value="P:aldehyde metabolic process"/>
    <property type="evidence" value="ECO:0007669"/>
    <property type="project" value="InterPro"/>
</dbReference>
<dbReference type="InterPro" id="IPR012394">
    <property type="entry name" value="Aldehyde_DH_NAD(P)"/>
</dbReference>
<feature type="active site" evidence="4">
    <location>
        <position position="290"/>
    </location>
</feature>
<evidence type="ECO:0000259" key="8">
    <source>
        <dbReference type="Pfam" id="PF00171"/>
    </source>
</evidence>
<feature type="compositionally biased region" description="Polar residues" evidence="6">
    <location>
        <begin position="11"/>
        <end position="20"/>
    </location>
</feature>
<evidence type="ECO:0000256" key="3">
    <source>
        <dbReference type="ARBA" id="ARBA00023027"/>
    </source>
</evidence>
<dbReference type="Proteomes" id="UP000504615">
    <property type="component" value="Unplaced"/>
</dbReference>
<protein>
    <submittedName>
        <fullName evidence="10">Aldehyde dehydrogenase, dimeric NADP-preferring isoform X1</fullName>
    </submittedName>
</protein>
<dbReference type="GeneID" id="105434141"/>
<dbReference type="GO" id="GO:0004029">
    <property type="term" value="F:aldehyde dehydrogenase (NAD+) activity"/>
    <property type="evidence" value="ECO:0007669"/>
    <property type="project" value="TreeGrafter"/>
</dbReference>
<dbReference type="CTD" id="45398"/>
<evidence type="ECO:0000313" key="10">
    <source>
        <dbReference type="RefSeq" id="XP_011648068.1"/>
    </source>
</evidence>
<dbReference type="PROSITE" id="PS00687">
    <property type="entry name" value="ALDEHYDE_DEHYDR_GLU"/>
    <property type="match status" value="1"/>
</dbReference>
<evidence type="ECO:0000256" key="6">
    <source>
        <dbReference type="SAM" id="MobiDB-lite"/>
    </source>
</evidence>
<keyword evidence="7" id="KW-1133">Transmembrane helix</keyword>
<comment type="similarity">
    <text evidence="1 5">Belongs to the aldehyde dehydrogenase family.</text>
</comment>
<dbReference type="AlphaFoldDB" id="A0A6I9XPP4"/>
<reference evidence="10" key="1">
    <citation type="submission" date="2025-08" db="UniProtKB">
        <authorList>
            <consortium name="RefSeq"/>
        </authorList>
    </citation>
    <scope>IDENTIFICATION</scope>
</reference>
<dbReference type="KEGG" id="pbar:105434141"/>
<dbReference type="GO" id="GO:0005737">
    <property type="term" value="C:cytoplasm"/>
    <property type="evidence" value="ECO:0007669"/>
    <property type="project" value="TreeGrafter"/>
</dbReference>
<accession>A0A6I9XPP4</accession>
<dbReference type="PANTHER" id="PTHR43570:SF16">
    <property type="entry name" value="ALDEHYDE DEHYDROGENASE TYPE III, ISOFORM Q"/>
    <property type="match status" value="1"/>
</dbReference>
<evidence type="ECO:0000256" key="4">
    <source>
        <dbReference type="PROSITE-ProRule" id="PRU10007"/>
    </source>
</evidence>
<dbReference type="InterPro" id="IPR016162">
    <property type="entry name" value="Ald_DH_N"/>
</dbReference>
<evidence type="ECO:0000256" key="2">
    <source>
        <dbReference type="ARBA" id="ARBA00023002"/>
    </source>
</evidence>
<evidence type="ECO:0000313" key="9">
    <source>
        <dbReference type="Proteomes" id="UP000504615"/>
    </source>
</evidence>
<dbReference type="Gene3D" id="3.40.309.10">
    <property type="entry name" value="Aldehyde Dehydrogenase, Chain A, domain 2"/>
    <property type="match status" value="1"/>
</dbReference>
<proteinExistence type="inferred from homology"/>
<feature type="transmembrane region" description="Helical" evidence="7">
    <location>
        <begin position="552"/>
        <end position="569"/>
    </location>
</feature>
<keyword evidence="2 5" id="KW-0560">Oxidoreductase</keyword>
<name>A0A6I9XPP4_9HYME</name>
<dbReference type="SUPFAM" id="SSF53720">
    <property type="entry name" value="ALDH-like"/>
    <property type="match status" value="1"/>
</dbReference>
<organism evidence="9 10">
    <name type="scientific">Pogonomyrmex barbatus</name>
    <name type="common">red harvester ant</name>
    <dbReference type="NCBI Taxonomy" id="144034"/>
    <lineage>
        <taxon>Eukaryota</taxon>
        <taxon>Metazoa</taxon>
        <taxon>Ecdysozoa</taxon>
        <taxon>Arthropoda</taxon>
        <taxon>Hexapoda</taxon>
        <taxon>Insecta</taxon>
        <taxon>Pterygota</taxon>
        <taxon>Neoptera</taxon>
        <taxon>Endopterygota</taxon>
        <taxon>Hymenoptera</taxon>
        <taxon>Apocrita</taxon>
        <taxon>Aculeata</taxon>
        <taxon>Formicoidea</taxon>
        <taxon>Formicidae</taxon>
        <taxon>Myrmicinae</taxon>
        <taxon>Pogonomyrmex</taxon>
    </lineage>
</organism>
<dbReference type="FunFam" id="3.40.309.10:FF:000003">
    <property type="entry name" value="Aldehyde dehydrogenase"/>
    <property type="match status" value="1"/>
</dbReference>
<dbReference type="InterPro" id="IPR016163">
    <property type="entry name" value="Ald_DH_C"/>
</dbReference>
<evidence type="ECO:0000256" key="1">
    <source>
        <dbReference type="ARBA" id="ARBA00009986"/>
    </source>
</evidence>
<dbReference type="InterPro" id="IPR016161">
    <property type="entry name" value="Ald_DH/histidinol_DH"/>
</dbReference>
<keyword evidence="7" id="KW-0472">Membrane</keyword>
<evidence type="ECO:0000256" key="5">
    <source>
        <dbReference type="RuleBase" id="RU003345"/>
    </source>
</evidence>
<feature type="domain" description="Aldehyde dehydrogenase" evidence="8">
    <location>
        <begin position="84"/>
        <end position="507"/>
    </location>
</feature>
<sequence>MPELESRTPHPGSSNMVSLSYDQSRSGITSVATYHASSSTAEVILDIPTAAAEESDVCRIDMQTAVSAVSELPQTYEKPAPVNYVELVQHSRDAFNSGKTRPIEWRIKQLKQVLRMLSECTSEIIAALASDLHRCKFETCALEIDYTIQEINYVLMNIKQWAATEKPTKSLANFFDKVEIRKDPYGVVLIMGAWNYPLQLNILPMIGAIAAGNCVIVKPSEIAGATAKFLYETIPKYLDTDCCRVIMGGISETTELLKQRFDYIFYTGSSAIGKIVRKAANEFLTPVTLELGGKSPVYLDNTVDITMATKRILWGKCINVGQTCIAPDYLLCTPEVQNKFVEEAKKILQEFYGDNPRESPDLARIITDKHYQRLVNYLSDKSKIAVGGNVNPVEKFISPTILVDVKPTDPIMQDEIFGPILPIINVNNAYEAIKFINSRENPLVLYIFSTSKRVQDLIIDQVNSGAVCVNDTILQYIVETIPFGGIGYSGMGAYHGKYTFDTFTHNKGCLIRNYNKLAEIIAKARFPPYSEKNLIMLQQLIKKRPALFGIKYLPYLLVFGLGILVTLGFKAAMKEEFNYTEEQ</sequence>
<dbReference type="Gene3D" id="3.40.605.10">
    <property type="entry name" value="Aldehyde Dehydrogenase, Chain A, domain 1"/>
    <property type="match status" value="1"/>
</dbReference>
<keyword evidence="9" id="KW-1185">Reference proteome</keyword>
<dbReference type="RefSeq" id="XP_011648068.1">
    <property type="nucleotide sequence ID" value="XM_011649766.2"/>
</dbReference>
<gene>
    <name evidence="10" type="primary">LOC105434141</name>
</gene>
<dbReference type="CDD" id="cd07132">
    <property type="entry name" value="ALDH_F3AB"/>
    <property type="match status" value="1"/>
</dbReference>
<dbReference type="InterPro" id="IPR015590">
    <property type="entry name" value="Aldehyde_DH_dom"/>
</dbReference>